<dbReference type="OrthoDB" id="3289889at2"/>
<reference evidence="3 4" key="1">
    <citation type="submission" date="2018-12" db="EMBL/GenBank/DDBJ databases">
        <title>YIM 101343 draft genome.</title>
        <authorList>
            <person name="Chen X."/>
        </authorList>
    </citation>
    <scope>NUCLEOTIDE SEQUENCE [LARGE SCALE GENOMIC DNA]</scope>
    <source>
        <strain evidence="3 4">YIM 101343</strain>
    </source>
</reference>
<accession>A0A430I270</accession>
<feature type="chain" id="PRO_5019129272" evidence="1">
    <location>
        <begin position="28"/>
        <end position="282"/>
    </location>
</feature>
<dbReference type="Gene3D" id="3.40.50.620">
    <property type="entry name" value="HUPs"/>
    <property type="match status" value="1"/>
</dbReference>
<dbReference type="AlphaFoldDB" id="A0A430I270"/>
<evidence type="ECO:0000313" key="4">
    <source>
        <dbReference type="Proteomes" id="UP000274907"/>
    </source>
</evidence>
<dbReference type="EMBL" id="RXHJ01000001">
    <property type="protein sequence ID" value="RSZ66037.1"/>
    <property type="molecule type" value="Genomic_DNA"/>
</dbReference>
<evidence type="ECO:0000313" key="3">
    <source>
        <dbReference type="EMBL" id="RSZ66037.1"/>
    </source>
</evidence>
<name>A0A430I270_9CORY</name>
<dbReference type="InterPro" id="IPR014729">
    <property type="entry name" value="Rossmann-like_a/b/a_fold"/>
</dbReference>
<feature type="domain" description="DUF218" evidence="2">
    <location>
        <begin position="134"/>
        <end position="246"/>
    </location>
</feature>
<evidence type="ECO:0000256" key="1">
    <source>
        <dbReference type="SAM" id="SignalP"/>
    </source>
</evidence>
<keyword evidence="1" id="KW-0732">Signal</keyword>
<dbReference type="PANTHER" id="PTHR30336:SF20">
    <property type="entry name" value="DUF218 DOMAIN-CONTAINING PROTEIN"/>
    <property type="match status" value="1"/>
</dbReference>
<gene>
    <name evidence="3" type="ORF">EAH68_00290</name>
</gene>
<dbReference type="InterPro" id="IPR003848">
    <property type="entry name" value="DUF218"/>
</dbReference>
<evidence type="ECO:0000259" key="2">
    <source>
        <dbReference type="Pfam" id="PF02698"/>
    </source>
</evidence>
<comment type="caution">
    <text evidence="3">The sequence shown here is derived from an EMBL/GenBank/DDBJ whole genome shotgun (WGS) entry which is preliminary data.</text>
</comment>
<dbReference type="Pfam" id="PF02698">
    <property type="entry name" value="DUF218"/>
    <property type="match status" value="1"/>
</dbReference>
<feature type="signal peptide" evidence="1">
    <location>
        <begin position="1"/>
        <end position="27"/>
    </location>
</feature>
<dbReference type="CDD" id="cd06259">
    <property type="entry name" value="YdcF-like"/>
    <property type="match status" value="1"/>
</dbReference>
<keyword evidence="4" id="KW-1185">Reference proteome</keyword>
<dbReference type="Proteomes" id="UP000274907">
    <property type="component" value="Unassembled WGS sequence"/>
</dbReference>
<dbReference type="GO" id="GO:0005886">
    <property type="term" value="C:plasma membrane"/>
    <property type="evidence" value="ECO:0007669"/>
    <property type="project" value="TreeGrafter"/>
</dbReference>
<sequence>MRFRATRPLLAATALILLPGLVAPAHALTSSLSSVPLTVPLPGLEKIVLVDIPGHGPYLLSQEVQGGGLDLAAASQEDLLTAAVFSAGYESNTAAREAALQALGPERRTLVTAALQALHSDITPASAAPADAPIIVLGNGLNTDGSVHPNLAHRLEAAHALAITRPTTPIVVSGGLTPDGHIEAHAMREWLIANGVPASRIIVEDRANSTVTNARYARQLLPGATSVIVVTSENHLRRAVVDFTLAFGADATVAGVGTPTDPPEGMPSNIWTYRDAVNWFLG</sequence>
<dbReference type="RefSeq" id="WP_126119326.1">
    <property type="nucleotide sequence ID" value="NZ_RXHJ01000001.1"/>
</dbReference>
<dbReference type="InterPro" id="IPR051599">
    <property type="entry name" value="Cell_Envelope_Assoc"/>
</dbReference>
<proteinExistence type="predicted"/>
<dbReference type="PANTHER" id="PTHR30336">
    <property type="entry name" value="INNER MEMBRANE PROTEIN, PROBABLE PERMEASE"/>
    <property type="match status" value="1"/>
</dbReference>
<protein>
    <submittedName>
        <fullName evidence="3">YdcF family protein</fullName>
    </submittedName>
</protein>
<organism evidence="3 4">
    <name type="scientific">Corynebacterium hylobatis</name>
    <dbReference type="NCBI Taxonomy" id="1859290"/>
    <lineage>
        <taxon>Bacteria</taxon>
        <taxon>Bacillati</taxon>
        <taxon>Actinomycetota</taxon>
        <taxon>Actinomycetes</taxon>
        <taxon>Mycobacteriales</taxon>
        <taxon>Corynebacteriaceae</taxon>
        <taxon>Corynebacterium</taxon>
    </lineage>
</organism>